<sequence>MIEQILKKSLKAVSLTTIAFACMGGANANTARPAEFPDKPITIVVPFGPGSGSDVYARYFGDKLSKKINQPVIVENKPGGGGAVAALAVYAKPADGLTILLGSNSPMAVNVSTYNELRYNPLKQFIPLSGLSRSMAVVIVPNDSSIKNVEDLVNRGQQQPILNMGTYSTGYELGVAGFVKEAGFNWQVVPYKGLSQTTSDVIGKQLDVAVIDTPGTTKIIAGGQVRAVAVTGTSRHPELPDVPTLKEQGFKNAVHYSWTSLWLKAGTPQSTQKYLSENLIEVMSEDASKEFVANNSGEIMPLAPEELRKFQVEEIERFKTAAEQTNFTKL</sequence>
<dbReference type="Pfam" id="PF03401">
    <property type="entry name" value="TctC"/>
    <property type="match status" value="1"/>
</dbReference>
<evidence type="ECO:0000256" key="2">
    <source>
        <dbReference type="SAM" id="SignalP"/>
    </source>
</evidence>
<dbReference type="Proteomes" id="UP000635316">
    <property type="component" value="Unassembled WGS sequence"/>
</dbReference>
<dbReference type="PIRSF" id="PIRSF017082">
    <property type="entry name" value="YflP"/>
    <property type="match status" value="1"/>
</dbReference>
<keyword evidence="4" id="KW-1185">Reference proteome</keyword>
<evidence type="ECO:0000313" key="3">
    <source>
        <dbReference type="EMBL" id="MBK1782386.1"/>
    </source>
</evidence>
<reference evidence="3 4" key="1">
    <citation type="submission" date="2020-12" db="EMBL/GenBank/DDBJ databases">
        <authorList>
            <person name="Lu T."/>
            <person name="Wang Q."/>
            <person name="Han X."/>
        </authorList>
    </citation>
    <scope>NUCLEOTIDE SEQUENCE [LARGE SCALE GENOMIC DNA]</scope>
    <source>
        <strain evidence="3 4">WQ 585</strain>
    </source>
</reference>
<dbReference type="PANTHER" id="PTHR42928">
    <property type="entry name" value="TRICARBOXYLATE-BINDING PROTEIN"/>
    <property type="match status" value="1"/>
</dbReference>
<organism evidence="3 4">
    <name type="scientific">Advenella mandrilli</name>
    <dbReference type="NCBI Taxonomy" id="2800330"/>
    <lineage>
        <taxon>Bacteria</taxon>
        <taxon>Pseudomonadati</taxon>
        <taxon>Pseudomonadota</taxon>
        <taxon>Betaproteobacteria</taxon>
        <taxon>Burkholderiales</taxon>
        <taxon>Alcaligenaceae</taxon>
    </lineage>
</organism>
<dbReference type="EMBL" id="JAENGP010000019">
    <property type="protein sequence ID" value="MBK1782386.1"/>
    <property type="molecule type" value="Genomic_DNA"/>
</dbReference>
<accession>A0ABS1EH95</accession>
<gene>
    <name evidence="3" type="ORF">JHL22_14310</name>
</gene>
<feature type="signal peptide" evidence="2">
    <location>
        <begin position="1"/>
        <end position="28"/>
    </location>
</feature>
<name>A0ABS1EH95_9BURK</name>
<comment type="similarity">
    <text evidence="1">Belongs to the UPF0065 (bug) family.</text>
</comment>
<dbReference type="Gene3D" id="3.40.190.10">
    <property type="entry name" value="Periplasmic binding protein-like II"/>
    <property type="match status" value="1"/>
</dbReference>
<dbReference type="PROSITE" id="PS51257">
    <property type="entry name" value="PROKAR_LIPOPROTEIN"/>
    <property type="match status" value="1"/>
</dbReference>
<comment type="caution">
    <text evidence="3">The sequence shown here is derived from an EMBL/GenBank/DDBJ whole genome shotgun (WGS) entry which is preliminary data.</text>
</comment>
<protein>
    <submittedName>
        <fullName evidence="3">Tripartite tricarboxylate transporter substrate binding protein</fullName>
    </submittedName>
</protein>
<dbReference type="SUPFAM" id="SSF53850">
    <property type="entry name" value="Periplasmic binding protein-like II"/>
    <property type="match status" value="1"/>
</dbReference>
<dbReference type="RefSeq" id="WP_200238931.1">
    <property type="nucleotide sequence ID" value="NZ_JAENGP010000019.1"/>
</dbReference>
<dbReference type="InterPro" id="IPR042100">
    <property type="entry name" value="Bug_dom1"/>
</dbReference>
<dbReference type="CDD" id="cd07012">
    <property type="entry name" value="PBP2_Bug_TTT"/>
    <property type="match status" value="1"/>
</dbReference>
<dbReference type="InterPro" id="IPR005064">
    <property type="entry name" value="BUG"/>
</dbReference>
<evidence type="ECO:0000313" key="4">
    <source>
        <dbReference type="Proteomes" id="UP000635316"/>
    </source>
</evidence>
<proteinExistence type="inferred from homology"/>
<feature type="chain" id="PRO_5047525513" evidence="2">
    <location>
        <begin position="29"/>
        <end position="330"/>
    </location>
</feature>
<evidence type="ECO:0000256" key="1">
    <source>
        <dbReference type="ARBA" id="ARBA00006987"/>
    </source>
</evidence>
<dbReference type="Gene3D" id="3.40.190.150">
    <property type="entry name" value="Bordetella uptake gene, domain 1"/>
    <property type="match status" value="1"/>
</dbReference>
<keyword evidence="2" id="KW-0732">Signal</keyword>
<dbReference type="PANTHER" id="PTHR42928:SF5">
    <property type="entry name" value="BLR1237 PROTEIN"/>
    <property type="match status" value="1"/>
</dbReference>